<evidence type="ECO:0000313" key="1">
    <source>
        <dbReference type="EMBL" id="GAA0321415.1"/>
    </source>
</evidence>
<dbReference type="SUPFAM" id="SSF53474">
    <property type="entry name" value="alpha/beta-Hydrolases"/>
    <property type="match status" value="1"/>
</dbReference>
<protein>
    <recommendedName>
        <fullName evidence="3">Alpha/beta hydrolase</fullName>
    </recommendedName>
</protein>
<keyword evidence="2" id="KW-1185">Reference proteome</keyword>
<accession>A0ABP3FRI5</accession>
<dbReference type="Proteomes" id="UP001500782">
    <property type="component" value="Unassembled WGS sequence"/>
</dbReference>
<dbReference type="InterPro" id="IPR029058">
    <property type="entry name" value="AB_hydrolase_fold"/>
</dbReference>
<sequence length="58" mass="6997">MGKYDYMTSVNIAETYFHQLDAPLKEFVIFEKSAHYPQFEQEELFAEWLNKMWGDISE</sequence>
<reference evidence="2" key="1">
    <citation type="journal article" date="2019" name="Int. J. Syst. Evol. Microbiol.">
        <title>The Global Catalogue of Microorganisms (GCM) 10K type strain sequencing project: providing services to taxonomists for standard genome sequencing and annotation.</title>
        <authorList>
            <consortium name="The Broad Institute Genomics Platform"/>
            <consortium name="The Broad Institute Genome Sequencing Center for Infectious Disease"/>
            <person name="Wu L."/>
            <person name="Ma J."/>
        </authorList>
    </citation>
    <scope>NUCLEOTIDE SEQUENCE [LARGE SCALE GENOMIC DNA]</scope>
    <source>
        <strain evidence="2">JCM 9731</strain>
    </source>
</reference>
<dbReference type="Gene3D" id="3.40.50.1820">
    <property type="entry name" value="alpha/beta hydrolase"/>
    <property type="match status" value="1"/>
</dbReference>
<organism evidence="1 2">
    <name type="scientific">Bacillus carboniphilus</name>
    <dbReference type="NCBI Taxonomy" id="86663"/>
    <lineage>
        <taxon>Bacteria</taxon>
        <taxon>Bacillati</taxon>
        <taxon>Bacillota</taxon>
        <taxon>Bacilli</taxon>
        <taxon>Bacillales</taxon>
        <taxon>Bacillaceae</taxon>
        <taxon>Bacillus</taxon>
    </lineage>
</organism>
<name>A0ABP3FRI5_9BACI</name>
<evidence type="ECO:0000313" key="2">
    <source>
        <dbReference type="Proteomes" id="UP001500782"/>
    </source>
</evidence>
<proteinExistence type="predicted"/>
<evidence type="ECO:0008006" key="3">
    <source>
        <dbReference type="Google" id="ProtNLM"/>
    </source>
</evidence>
<comment type="caution">
    <text evidence="1">The sequence shown here is derived from an EMBL/GenBank/DDBJ whole genome shotgun (WGS) entry which is preliminary data.</text>
</comment>
<gene>
    <name evidence="1" type="ORF">GCM10008967_09940</name>
</gene>
<dbReference type="EMBL" id="BAAADJ010000009">
    <property type="protein sequence ID" value="GAA0321415.1"/>
    <property type="molecule type" value="Genomic_DNA"/>
</dbReference>